<dbReference type="KEGG" id="svp:Pan189_05620"/>
<feature type="region of interest" description="Disordered" evidence="1">
    <location>
        <begin position="225"/>
        <end position="246"/>
    </location>
</feature>
<dbReference type="AlphaFoldDB" id="A0A517QX86"/>
<evidence type="ECO:0000256" key="1">
    <source>
        <dbReference type="SAM" id="MobiDB-lite"/>
    </source>
</evidence>
<organism evidence="3 4">
    <name type="scientific">Stratiformator vulcanicus</name>
    <dbReference type="NCBI Taxonomy" id="2527980"/>
    <lineage>
        <taxon>Bacteria</taxon>
        <taxon>Pseudomonadati</taxon>
        <taxon>Planctomycetota</taxon>
        <taxon>Planctomycetia</taxon>
        <taxon>Planctomycetales</taxon>
        <taxon>Planctomycetaceae</taxon>
        <taxon>Stratiformator</taxon>
    </lineage>
</organism>
<reference evidence="3 4" key="1">
    <citation type="submission" date="2019-02" db="EMBL/GenBank/DDBJ databases">
        <title>Deep-cultivation of Planctomycetes and their phenomic and genomic characterization uncovers novel biology.</title>
        <authorList>
            <person name="Wiegand S."/>
            <person name="Jogler M."/>
            <person name="Boedeker C."/>
            <person name="Pinto D."/>
            <person name="Vollmers J."/>
            <person name="Rivas-Marin E."/>
            <person name="Kohn T."/>
            <person name="Peeters S.H."/>
            <person name="Heuer A."/>
            <person name="Rast P."/>
            <person name="Oberbeckmann S."/>
            <person name="Bunk B."/>
            <person name="Jeske O."/>
            <person name="Meyerdierks A."/>
            <person name="Storesund J.E."/>
            <person name="Kallscheuer N."/>
            <person name="Luecker S."/>
            <person name="Lage O.M."/>
            <person name="Pohl T."/>
            <person name="Merkel B.J."/>
            <person name="Hornburger P."/>
            <person name="Mueller R.-W."/>
            <person name="Bruemmer F."/>
            <person name="Labrenz M."/>
            <person name="Spormann A.M."/>
            <person name="Op den Camp H."/>
            <person name="Overmann J."/>
            <person name="Amann R."/>
            <person name="Jetten M.S.M."/>
            <person name="Mascher T."/>
            <person name="Medema M.H."/>
            <person name="Devos D.P."/>
            <person name="Kaster A.-K."/>
            <person name="Ovreas L."/>
            <person name="Rohde M."/>
            <person name="Galperin M.Y."/>
            <person name="Jogler C."/>
        </authorList>
    </citation>
    <scope>NUCLEOTIDE SEQUENCE [LARGE SCALE GENOMIC DNA]</scope>
    <source>
        <strain evidence="3 4">Pan189</strain>
    </source>
</reference>
<evidence type="ECO:0000256" key="2">
    <source>
        <dbReference type="SAM" id="SignalP"/>
    </source>
</evidence>
<feature type="compositionally biased region" description="Basic residues" evidence="1">
    <location>
        <begin position="119"/>
        <end position="136"/>
    </location>
</feature>
<dbReference type="Proteomes" id="UP000317318">
    <property type="component" value="Chromosome"/>
</dbReference>
<evidence type="ECO:0000313" key="4">
    <source>
        <dbReference type="Proteomes" id="UP000317318"/>
    </source>
</evidence>
<protein>
    <submittedName>
        <fullName evidence="3">Uncharacterized protein</fullName>
    </submittedName>
</protein>
<dbReference type="EMBL" id="CP036268">
    <property type="protein sequence ID" value="QDT36207.1"/>
    <property type="molecule type" value="Genomic_DNA"/>
</dbReference>
<dbReference type="PROSITE" id="PS51257">
    <property type="entry name" value="PROKAR_LIPOPROTEIN"/>
    <property type="match status" value="1"/>
</dbReference>
<name>A0A517QX86_9PLAN</name>
<keyword evidence="4" id="KW-1185">Reference proteome</keyword>
<accession>A0A517QX86</accession>
<sequence precursor="true">MQQLRTRALISSRSAFALAATASITLLVASGCRTTKEPALSPPLRPAYSGQTDLEEILPYTPPSVDRSVAPQPPSVEPEFNIPETPEFDGEPLLLPPPVPSAALEKDPGEFYDVGQSEKKRKAKRTSWFGRRIKRTSRTESDSASQQMPEPKWQDRFKTLFGVVPEQEGDVAIMPVAAKGEDDSQQVSFSETSDNAEAPLVELGRPIFLDAGEDEAIVSSPATLLPLQFGDEPPLKAPSPLRFTDF</sequence>
<feature type="chain" id="PRO_5022113358" evidence="2">
    <location>
        <begin position="20"/>
        <end position="246"/>
    </location>
</feature>
<gene>
    <name evidence="3" type="ORF">Pan189_05620</name>
</gene>
<feature type="region of interest" description="Disordered" evidence="1">
    <location>
        <begin position="66"/>
        <end position="151"/>
    </location>
</feature>
<evidence type="ECO:0000313" key="3">
    <source>
        <dbReference type="EMBL" id="QDT36207.1"/>
    </source>
</evidence>
<feature type="signal peptide" evidence="2">
    <location>
        <begin position="1"/>
        <end position="19"/>
    </location>
</feature>
<proteinExistence type="predicted"/>
<keyword evidence="2" id="KW-0732">Signal</keyword>